<keyword evidence="2" id="KW-1185">Reference proteome</keyword>
<proteinExistence type="predicted"/>
<dbReference type="OrthoDB" id="4869970at2"/>
<comment type="caution">
    <text evidence="1">The sequence shown here is derived from an EMBL/GenBank/DDBJ whole genome shotgun (WGS) entry which is preliminary data.</text>
</comment>
<sequence>MKQNEIRGQLVAEALAMCTSLAQPSPEFEALWFTVRENICTRGLCLVTPLGSSSSIPVTAEHATSELLAAMEWLIGHEDEARGLTPMVLFIKLRGIATRGASGSARAAQSDALHGLTHVSPGDPVVFTDIDPIEAAS</sequence>
<reference evidence="1 2" key="1">
    <citation type="submission" date="2019-06" db="EMBL/GenBank/DDBJ databases">
        <title>Genome sequencing of plant associated microbes to promote plant fitness in Sorghum bicolor and Oryza sativa.</title>
        <authorList>
            <person name="Coleman-Derr D."/>
        </authorList>
    </citation>
    <scope>NUCLEOTIDE SEQUENCE [LARGE SCALE GENOMIC DNA]</scope>
    <source>
        <strain evidence="1 2">KV-663</strain>
    </source>
</reference>
<evidence type="ECO:0000313" key="2">
    <source>
        <dbReference type="Proteomes" id="UP000316747"/>
    </source>
</evidence>
<dbReference type="RefSeq" id="WP_141843556.1">
    <property type="nucleotide sequence ID" value="NZ_VFPM01000002.1"/>
</dbReference>
<accession>A0A543HTQ1</accession>
<protein>
    <submittedName>
        <fullName evidence="1">Uncharacterized protein</fullName>
    </submittedName>
</protein>
<name>A0A543HTQ1_9MICO</name>
<dbReference type="AlphaFoldDB" id="A0A543HTQ1"/>
<dbReference type="Proteomes" id="UP000316747">
    <property type="component" value="Unassembled WGS sequence"/>
</dbReference>
<dbReference type="EMBL" id="VFPM01000002">
    <property type="protein sequence ID" value="TQM61736.1"/>
    <property type="molecule type" value="Genomic_DNA"/>
</dbReference>
<gene>
    <name evidence="1" type="ORF">FBY41_1749</name>
</gene>
<organism evidence="1 2">
    <name type="scientific">Humibacillus xanthopallidus</name>
    <dbReference type="NCBI Taxonomy" id="412689"/>
    <lineage>
        <taxon>Bacteria</taxon>
        <taxon>Bacillati</taxon>
        <taxon>Actinomycetota</taxon>
        <taxon>Actinomycetes</taxon>
        <taxon>Micrococcales</taxon>
        <taxon>Intrasporangiaceae</taxon>
        <taxon>Humibacillus</taxon>
    </lineage>
</organism>
<evidence type="ECO:0000313" key="1">
    <source>
        <dbReference type="EMBL" id="TQM61736.1"/>
    </source>
</evidence>